<dbReference type="AlphaFoldDB" id="A0A8S1VWC9"/>
<reference evidence="3" key="1">
    <citation type="submission" date="2021-01" db="EMBL/GenBank/DDBJ databases">
        <authorList>
            <consortium name="Genoscope - CEA"/>
            <person name="William W."/>
        </authorList>
    </citation>
    <scope>NUCLEOTIDE SEQUENCE</scope>
</reference>
<evidence type="ECO:0000313" key="3">
    <source>
        <dbReference type="EMBL" id="CAD8182198.1"/>
    </source>
</evidence>
<sequence length="142" mass="16749">MSLSYKAISYDCITYKFVKNCNRKLLSDSHMQQENWMDEINPYQQSIKQFQPLVILSLLFKLLNFGFMNNYQNFPQNGILKEQIGLQRVIELKQIFLSFLTQIKNTKTQEGQAANLFIFLLLIIKLIEIGCIEYQRKQNLKG</sequence>
<protein>
    <recommendedName>
        <fullName evidence="5">Transmembrane protein</fullName>
    </recommendedName>
</protein>
<dbReference type="EMBL" id="CAJJDP010000077">
    <property type="protein sequence ID" value="CAD8182194.1"/>
    <property type="molecule type" value="Genomic_DNA"/>
</dbReference>
<proteinExistence type="predicted"/>
<evidence type="ECO:0000313" key="4">
    <source>
        <dbReference type="Proteomes" id="UP000683925"/>
    </source>
</evidence>
<dbReference type="EMBL" id="CAJJDP010000077">
    <property type="protein sequence ID" value="CAD8182198.1"/>
    <property type="molecule type" value="Genomic_DNA"/>
</dbReference>
<evidence type="ECO:0000313" key="2">
    <source>
        <dbReference type="EMBL" id="CAD8182194.1"/>
    </source>
</evidence>
<name>A0A8S1VWC9_PAROT</name>
<evidence type="ECO:0008006" key="5">
    <source>
        <dbReference type="Google" id="ProtNLM"/>
    </source>
</evidence>
<keyword evidence="1" id="KW-0812">Transmembrane</keyword>
<keyword evidence="1" id="KW-0472">Membrane</keyword>
<feature type="transmembrane region" description="Helical" evidence="1">
    <location>
        <begin position="113"/>
        <end position="132"/>
    </location>
</feature>
<keyword evidence="1" id="KW-1133">Transmembrane helix</keyword>
<evidence type="ECO:0000256" key="1">
    <source>
        <dbReference type="SAM" id="Phobius"/>
    </source>
</evidence>
<accession>A0A8S1VWC9</accession>
<organism evidence="3 4">
    <name type="scientific">Paramecium octaurelia</name>
    <dbReference type="NCBI Taxonomy" id="43137"/>
    <lineage>
        <taxon>Eukaryota</taxon>
        <taxon>Sar</taxon>
        <taxon>Alveolata</taxon>
        <taxon>Ciliophora</taxon>
        <taxon>Intramacronucleata</taxon>
        <taxon>Oligohymenophorea</taxon>
        <taxon>Peniculida</taxon>
        <taxon>Parameciidae</taxon>
        <taxon>Paramecium</taxon>
    </lineage>
</organism>
<comment type="caution">
    <text evidence="3">The sequence shown here is derived from an EMBL/GenBank/DDBJ whole genome shotgun (WGS) entry which is preliminary data.</text>
</comment>
<keyword evidence="4" id="KW-1185">Reference proteome</keyword>
<dbReference type="Proteomes" id="UP000683925">
    <property type="component" value="Unassembled WGS sequence"/>
</dbReference>
<gene>
    <name evidence="2" type="ORF">POCTA_138.1.T0780165</name>
    <name evidence="3" type="ORF">POCTA_138.1.T0780167</name>
</gene>